<dbReference type="PANTHER" id="PTHR34584">
    <property type="entry name" value="NA(+)/H(+) ANTIPORTER SUBUNIT E1"/>
    <property type="match status" value="1"/>
</dbReference>
<comment type="similarity">
    <text evidence="2">Belongs to the CPA3 antiporters (TC 2.A.63) subunit E family.</text>
</comment>
<organism evidence="8 9">
    <name type="scientific">Brumimicrobium oceani</name>
    <dbReference type="NCBI Taxonomy" id="2100725"/>
    <lineage>
        <taxon>Bacteria</taxon>
        <taxon>Pseudomonadati</taxon>
        <taxon>Bacteroidota</taxon>
        <taxon>Flavobacteriia</taxon>
        <taxon>Flavobacteriales</taxon>
        <taxon>Crocinitomicaceae</taxon>
        <taxon>Brumimicrobium</taxon>
    </lineage>
</organism>
<name>A0A2U2X0W7_9FLAO</name>
<feature type="transmembrane region" description="Helical" evidence="7">
    <location>
        <begin position="50"/>
        <end position="66"/>
    </location>
</feature>
<evidence type="ECO:0000256" key="7">
    <source>
        <dbReference type="SAM" id="Phobius"/>
    </source>
</evidence>
<evidence type="ECO:0000256" key="1">
    <source>
        <dbReference type="ARBA" id="ARBA00004651"/>
    </source>
</evidence>
<dbReference type="EMBL" id="QFRJ01000017">
    <property type="protein sequence ID" value="PWH81422.1"/>
    <property type="molecule type" value="Genomic_DNA"/>
</dbReference>
<sequence>MKVQFLLNILLAIVWVFLTGTINAVNFTFGFILSFLVLWLISSSQEKQKYFIIIPRLISFTFYFLYELIKANLQVAADVITPKFYMEPGIIAYPLNAKSDLEITLLANVITLTPGTLSLDISDDRKVLYIHAMYVHDKEEFIDGIKNGFEKRILNIVR</sequence>
<keyword evidence="6 7" id="KW-0472">Membrane</keyword>
<keyword evidence="4 7" id="KW-0812">Transmembrane</keyword>
<dbReference type="PANTHER" id="PTHR34584:SF1">
    <property type="entry name" value="NA(+)_H(+) ANTIPORTER SUBUNIT E1"/>
    <property type="match status" value="1"/>
</dbReference>
<reference evidence="8 9" key="1">
    <citation type="submission" date="2018-05" db="EMBL/GenBank/DDBJ databases">
        <title>Brumimicrobium oceani sp. nov., isolated from coastal sediment.</title>
        <authorList>
            <person name="Kou Y."/>
        </authorList>
    </citation>
    <scope>NUCLEOTIDE SEQUENCE [LARGE SCALE GENOMIC DNA]</scope>
    <source>
        <strain evidence="8 9">C305</strain>
    </source>
</reference>
<feature type="transmembrane region" description="Helical" evidence="7">
    <location>
        <begin position="12"/>
        <end position="38"/>
    </location>
</feature>
<dbReference type="GO" id="GO:0005886">
    <property type="term" value="C:plasma membrane"/>
    <property type="evidence" value="ECO:0007669"/>
    <property type="project" value="UniProtKB-SubCell"/>
</dbReference>
<gene>
    <name evidence="8" type="ORF">DIT68_14905</name>
</gene>
<dbReference type="GO" id="GO:0008324">
    <property type="term" value="F:monoatomic cation transmembrane transporter activity"/>
    <property type="evidence" value="ECO:0007669"/>
    <property type="project" value="InterPro"/>
</dbReference>
<comment type="caution">
    <text evidence="8">The sequence shown here is derived from an EMBL/GenBank/DDBJ whole genome shotgun (WGS) entry which is preliminary data.</text>
</comment>
<evidence type="ECO:0000256" key="3">
    <source>
        <dbReference type="ARBA" id="ARBA00022475"/>
    </source>
</evidence>
<dbReference type="Proteomes" id="UP000245370">
    <property type="component" value="Unassembled WGS sequence"/>
</dbReference>
<evidence type="ECO:0000313" key="8">
    <source>
        <dbReference type="EMBL" id="PWH81422.1"/>
    </source>
</evidence>
<dbReference type="RefSeq" id="WP_109360622.1">
    <property type="nucleotide sequence ID" value="NZ_QFRJ01000017.1"/>
</dbReference>
<keyword evidence="9" id="KW-1185">Reference proteome</keyword>
<dbReference type="AlphaFoldDB" id="A0A2U2X0W7"/>
<keyword evidence="3" id="KW-1003">Cell membrane</keyword>
<dbReference type="OrthoDB" id="9800498at2"/>
<evidence type="ECO:0000256" key="2">
    <source>
        <dbReference type="ARBA" id="ARBA00006228"/>
    </source>
</evidence>
<proteinExistence type="inferred from homology"/>
<dbReference type="InterPro" id="IPR002758">
    <property type="entry name" value="Cation_antiport_E"/>
</dbReference>
<evidence type="ECO:0000256" key="6">
    <source>
        <dbReference type="ARBA" id="ARBA00023136"/>
    </source>
</evidence>
<protein>
    <submittedName>
        <fullName evidence="8">Na+/H+ antiporter subunit E</fullName>
    </submittedName>
</protein>
<accession>A0A2U2X0W7</accession>
<keyword evidence="5 7" id="KW-1133">Transmembrane helix</keyword>
<evidence type="ECO:0000256" key="5">
    <source>
        <dbReference type="ARBA" id="ARBA00022989"/>
    </source>
</evidence>
<reference evidence="8 9" key="2">
    <citation type="submission" date="2018-05" db="EMBL/GenBank/DDBJ databases">
        <authorList>
            <person name="Lanie J.A."/>
            <person name="Ng W.-L."/>
            <person name="Kazmierczak K.M."/>
            <person name="Andrzejewski T.M."/>
            <person name="Davidsen T.M."/>
            <person name="Wayne K.J."/>
            <person name="Tettelin H."/>
            <person name="Glass J.I."/>
            <person name="Rusch D."/>
            <person name="Podicherti R."/>
            <person name="Tsui H.-C.T."/>
            <person name="Winkler M.E."/>
        </authorList>
    </citation>
    <scope>NUCLEOTIDE SEQUENCE [LARGE SCALE GENOMIC DNA]</scope>
    <source>
        <strain evidence="8 9">C305</strain>
    </source>
</reference>
<dbReference type="Pfam" id="PF01899">
    <property type="entry name" value="MNHE"/>
    <property type="match status" value="1"/>
</dbReference>
<comment type="subcellular location">
    <subcellularLocation>
        <location evidence="1">Cell membrane</location>
        <topology evidence="1">Multi-pass membrane protein</topology>
    </subcellularLocation>
</comment>
<dbReference type="PIRSF" id="PIRSF019239">
    <property type="entry name" value="MrpE"/>
    <property type="match status" value="1"/>
</dbReference>
<evidence type="ECO:0000313" key="9">
    <source>
        <dbReference type="Proteomes" id="UP000245370"/>
    </source>
</evidence>
<evidence type="ECO:0000256" key="4">
    <source>
        <dbReference type="ARBA" id="ARBA00022692"/>
    </source>
</evidence>